<keyword evidence="4 10" id="KW-0812">Transmembrane</keyword>
<evidence type="ECO:0000313" key="12">
    <source>
        <dbReference type="Proteomes" id="UP001202328"/>
    </source>
</evidence>
<dbReference type="InterPro" id="IPR023395">
    <property type="entry name" value="MCP_dom_sf"/>
</dbReference>
<gene>
    <name evidence="11" type="ORF">MKW98_013616</name>
</gene>
<dbReference type="AlphaFoldDB" id="A0AAD4X621"/>
<evidence type="ECO:0000256" key="1">
    <source>
        <dbReference type="ARBA" id="ARBA00004448"/>
    </source>
</evidence>
<dbReference type="GO" id="GO:1990544">
    <property type="term" value="P:mitochondrial ATP transmembrane transport"/>
    <property type="evidence" value="ECO:0007669"/>
    <property type="project" value="InterPro"/>
</dbReference>
<comment type="function">
    <text evidence="10">Catalyzes the exchange of ADP and ATP across the membrane.</text>
</comment>
<name>A0AAD4X621_9MAGN</name>
<protein>
    <recommendedName>
        <fullName evidence="10">ADP/ATP translocase</fullName>
    </recommendedName>
    <alternativeName>
        <fullName evidence="10">ADP,ATP carrier protein</fullName>
    </alternativeName>
</protein>
<reference evidence="11" key="1">
    <citation type="submission" date="2022-04" db="EMBL/GenBank/DDBJ databases">
        <title>A functionally conserved STORR gene fusion in Papaver species that diverged 16.8 million years ago.</title>
        <authorList>
            <person name="Catania T."/>
        </authorList>
    </citation>
    <scope>NUCLEOTIDE SEQUENCE</scope>
    <source>
        <strain evidence="11">S-188037</strain>
    </source>
</reference>
<proteinExistence type="inferred from homology"/>
<evidence type="ECO:0000256" key="3">
    <source>
        <dbReference type="ARBA" id="ARBA00022448"/>
    </source>
</evidence>
<organism evidence="11 12">
    <name type="scientific">Papaver atlanticum</name>
    <dbReference type="NCBI Taxonomy" id="357466"/>
    <lineage>
        <taxon>Eukaryota</taxon>
        <taxon>Viridiplantae</taxon>
        <taxon>Streptophyta</taxon>
        <taxon>Embryophyta</taxon>
        <taxon>Tracheophyta</taxon>
        <taxon>Spermatophyta</taxon>
        <taxon>Magnoliopsida</taxon>
        <taxon>Ranunculales</taxon>
        <taxon>Papaveraceae</taxon>
        <taxon>Papaveroideae</taxon>
        <taxon>Papaver</taxon>
    </lineage>
</organism>
<dbReference type="PANTHER" id="PTHR45635">
    <property type="entry name" value="ADP,ATP CARRIER PROTEIN 1-RELATED-RELATED"/>
    <property type="match status" value="1"/>
</dbReference>
<feature type="transmembrane region" description="Helical" evidence="10">
    <location>
        <begin position="7"/>
        <end position="31"/>
    </location>
</feature>
<keyword evidence="12" id="KW-1185">Reference proteome</keyword>
<keyword evidence="8" id="KW-0496">Mitochondrion</keyword>
<evidence type="ECO:0000256" key="8">
    <source>
        <dbReference type="ARBA" id="ARBA00023128"/>
    </source>
</evidence>
<dbReference type="Gene3D" id="1.50.40.10">
    <property type="entry name" value="Mitochondrial carrier domain"/>
    <property type="match status" value="1"/>
</dbReference>
<evidence type="ECO:0000256" key="2">
    <source>
        <dbReference type="ARBA" id="ARBA00006375"/>
    </source>
</evidence>
<keyword evidence="6" id="KW-0999">Mitochondrion inner membrane</keyword>
<comment type="subcellular location">
    <subcellularLocation>
        <location evidence="10">Membrane</location>
        <topology evidence="10">Multi-pass membrane protein</topology>
    </subcellularLocation>
    <subcellularLocation>
        <location evidence="1">Mitochondrion inner membrane</location>
        <topology evidence="1">Multi-pass membrane protein</topology>
    </subcellularLocation>
</comment>
<dbReference type="InterPro" id="IPR002113">
    <property type="entry name" value="ADT_euk_type"/>
</dbReference>
<evidence type="ECO:0000256" key="6">
    <source>
        <dbReference type="ARBA" id="ARBA00022792"/>
    </source>
</evidence>
<evidence type="ECO:0000256" key="7">
    <source>
        <dbReference type="ARBA" id="ARBA00022989"/>
    </source>
</evidence>
<dbReference type="EMBL" id="JAJJMB010016912">
    <property type="protein sequence ID" value="KAI3843680.1"/>
    <property type="molecule type" value="Genomic_DNA"/>
</dbReference>
<dbReference type="GO" id="GO:0140021">
    <property type="term" value="P:mitochondrial ADP transmembrane transport"/>
    <property type="evidence" value="ECO:0007669"/>
    <property type="project" value="InterPro"/>
</dbReference>
<sequence>MKFKDGTWLLLVYCGFNISCVGIIVFCGLYFGLYDSLKPVLLNGDLADSFLLLHMLVLDMFSRPICIVGQVESQDGKVGKVGMTVESDLKVAQLQHQLPANEPGALIPLVEGTTGEDNISLSVKVSV</sequence>
<evidence type="ECO:0000256" key="9">
    <source>
        <dbReference type="ARBA" id="ARBA00023136"/>
    </source>
</evidence>
<comment type="similarity">
    <text evidence="2 10">Belongs to the mitochondrial carrier (TC 2.A.29) family.</text>
</comment>
<evidence type="ECO:0000256" key="5">
    <source>
        <dbReference type="ARBA" id="ARBA00022737"/>
    </source>
</evidence>
<evidence type="ECO:0000256" key="10">
    <source>
        <dbReference type="RuleBase" id="RU368008"/>
    </source>
</evidence>
<keyword evidence="9 10" id="KW-0472">Membrane</keyword>
<accession>A0AAD4X621</accession>
<comment type="subunit">
    <text evidence="10">Monomer.</text>
</comment>
<dbReference type="Proteomes" id="UP001202328">
    <property type="component" value="Unassembled WGS sequence"/>
</dbReference>
<dbReference type="GO" id="GO:0005743">
    <property type="term" value="C:mitochondrial inner membrane"/>
    <property type="evidence" value="ECO:0007669"/>
    <property type="project" value="UniProtKB-SubCell"/>
</dbReference>
<comment type="caution">
    <text evidence="11">The sequence shown here is derived from an EMBL/GenBank/DDBJ whole genome shotgun (WGS) entry which is preliminary data.</text>
</comment>
<dbReference type="PANTHER" id="PTHR45635:SF14">
    <property type="entry name" value="ADP_ATP TRANSLOCASE"/>
    <property type="match status" value="1"/>
</dbReference>
<keyword evidence="7 10" id="KW-1133">Transmembrane helix</keyword>
<evidence type="ECO:0000256" key="4">
    <source>
        <dbReference type="ARBA" id="ARBA00022692"/>
    </source>
</evidence>
<keyword evidence="5" id="KW-0677">Repeat</keyword>
<dbReference type="GO" id="GO:0005471">
    <property type="term" value="F:ATP:ADP antiporter activity"/>
    <property type="evidence" value="ECO:0007669"/>
    <property type="project" value="UniProtKB-UniRule"/>
</dbReference>
<keyword evidence="3 10" id="KW-0813">Transport</keyword>
<evidence type="ECO:0000313" key="11">
    <source>
        <dbReference type="EMBL" id="KAI3843680.1"/>
    </source>
</evidence>
<comment type="caution">
    <text evidence="10">Lacks conserved residue(s) required for the propagation of feature annotation.</text>
</comment>